<comment type="similarity">
    <text evidence="1">Belongs to the nuclear hormone receptor family. NR1 subfamily.</text>
</comment>
<keyword evidence="4" id="KW-0862">Zinc</keyword>
<dbReference type="Proteomes" id="UP001162164">
    <property type="component" value="Unassembled WGS sequence"/>
</dbReference>
<keyword evidence="7" id="KW-0804">Transcription</keyword>
<dbReference type="PROSITE" id="PS51843">
    <property type="entry name" value="NR_LBD"/>
    <property type="match status" value="1"/>
</dbReference>
<dbReference type="PRINTS" id="PR00546">
    <property type="entry name" value="THYROIDHORMR"/>
</dbReference>
<evidence type="ECO:0000256" key="6">
    <source>
        <dbReference type="ARBA" id="ARBA00023125"/>
    </source>
</evidence>
<evidence type="ECO:0000256" key="3">
    <source>
        <dbReference type="ARBA" id="ARBA00022771"/>
    </source>
</evidence>
<evidence type="ECO:0000313" key="12">
    <source>
        <dbReference type="Proteomes" id="UP001162164"/>
    </source>
</evidence>
<dbReference type="InterPro" id="IPR001728">
    <property type="entry name" value="ThyrH_rcpt"/>
</dbReference>
<evidence type="ECO:0000259" key="10">
    <source>
        <dbReference type="PROSITE" id="PS51843"/>
    </source>
</evidence>
<keyword evidence="3" id="KW-0863">Zinc-finger</keyword>
<keyword evidence="12" id="KW-1185">Reference proteome</keyword>
<organism evidence="11 12">
    <name type="scientific">Molorchus minor</name>
    <dbReference type="NCBI Taxonomy" id="1323400"/>
    <lineage>
        <taxon>Eukaryota</taxon>
        <taxon>Metazoa</taxon>
        <taxon>Ecdysozoa</taxon>
        <taxon>Arthropoda</taxon>
        <taxon>Hexapoda</taxon>
        <taxon>Insecta</taxon>
        <taxon>Pterygota</taxon>
        <taxon>Neoptera</taxon>
        <taxon>Endopterygota</taxon>
        <taxon>Coleoptera</taxon>
        <taxon>Polyphaga</taxon>
        <taxon>Cucujiformia</taxon>
        <taxon>Chrysomeloidea</taxon>
        <taxon>Cerambycidae</taxon>
        <taxon>Lamiinae</taxon>
        <taxon>Monochamini</taxon>
        <taxon>Molorchus</taxon>
    </lineage>
</organism>
<feature type="region of interest" description="Disordered" evidence="9">
    <location>
        <begin position="328"/>
        <end position="376"/>
    </location>
</feature>
<protein>
    <recommendedName>
        <fullName evidence="10">NR LBD domain-containing protein</fullName>
    </recommendedName>
</protein>
<dbReference type="InterPro" id="IPR000536">
    <property type="entry name" value="Nucl_hrmn_rcpt_lig-bd"/>
</dbReference>
<evidence type="ECO:0000256" key="7">
    <source>
        <dbReference type="ARBA" id="ARBA00023163"/>
    </source>
</evidence>
<dbReference type="SUPFAM" id="SSF48508">
    <property type="entry name" value="Nuclear receptor ligand-binding domain"/>
    <property type="match status" value="1"/>
</dbReference>
<dbReference type="EMBL" id="JAPWTJ010000956">
    <property type="protein sequence ID" value="KAJ8974634.1"/>
    <property type="molecule type" value="Genomic_DNA"/>
</dbReference>
<evidence type="ECO:0000313" key="11">
    <source>
        <dbReference type="EMBL" id="KAJ8974634.1"/>
    </source>
</evidence>
<dbReference type="PANTHER" id="PTHR24082:SF473">
    <property type="entry name" value="ECDYSONE-INDUCED PROTEIN 75B, ISOFORM B"/>
    <property type="match status" value="1"/>
</dbReference>
<evidence type="ECO:0000256" key="5">
    <source>
        <dbReference type="ARBA" id="ARBA00023015"/>
    </source>
</evidence>
<dbReference type="PRINTS" id="PR00398">
    <property type="entry name" value="STRDHORMONER"/>
</dbReference>
<keyword evidence="8" id="KW-0675">Receptor</keyword>
<proteinExistence type="inferred from homology"/>
<dbReference type="Pfam" id="PF00104">
    <property type="entry name" value="Hormone_recep"/>
    <property type="match status" value="1"/>
</dbReference>
<evidence type="ECO:0000256" key="8">
    <source>
        <dbReference type="ARBA" id="ARBA00023170"/>
    </source>
</evidence>
<dbReference type="InterPro" id="IPR035500">
    <property type="entry name" value="NHR-like_dom_sf"/>
</dbReference>
<feature type="region of interest" description="Disordered" evidence="9">
    <location>
        <begin position="633"/>
        <end position="688"/>
    </location>
</feature>
<dbReference type="SMART" id="SM00430">
    <property type="entry name" value="HOLI"/>
    <property type="match status" value="1"/>
</dbReference>
<sequence length="726" mass="79990">MPGRALRTSSPIPVRAHVRGESFQKCKMGEELPILKGILNGVVNYHNARLVVSPKEKKPVYWPQCNKVLIPVPWKKAVAAELEDEQRLLATVVRAHIDTCDFTRDKVEPMLQRARDHPSYTACPPTLACPLNPNPQPLTGQQELLQDFSKRFSPAIRGVVEFAKRIPGFSLLAQDDQVTLLKAGVFEVLLVRLACMFDSQTASMICLNGQVLKRDSIHNSSNARFLMDSMFDFAERMNALRLSDAEIGLFSSVVVIAADRPGLRNTELIEKMQNKLKAALHIVVSQNHHGQSHILDELMKKIPDLRTLNTLHSEKLLAFKMTEQQQMMQQQQHHLWNSPLEEESNSKSPAASSWSSSSDVTMDEAKSPLGSVSSTESMCSSEMTNMHDYHQQVGHHPNSNITNAPLLAATLAGVANSGSTSSGDDELAATSHLIHNGLTITPVSRPIHPHPRFRKLDSPSDSGIESGTEKVDKPTSVCSSPRSSVEDHHIVEDMPVLKRVLQAPPLYDTNSLMDEAYKPHKKFRALRNKDSAEAEPAVTMSPQPVQSQLQMQLTAAPQSSLSSSHSMLAKSLMEGPRMTAEQMKRTDIIHNYIMRGDSSTASPMVTAAPTACPYKTNGSLLQPAWATSVITTTARQNQMHSSHTPPPHQQDYSRLYLHPQSPHSTSPAPPLSRSPASPQSTLLSSIHSPNKIEIQVDIADSQQPLNLSKKSPSPSPRPLKVVTLEV</sequence>
<feature type="compositionally biased region" description="Low complexity" evidence="9">
    <location>
        <begin position="346"/>
        <end position="358"/>
    </location>
</feature>
<evidence type="ECO:0000256" key="2">
    <source>
        <dbReference type="ARBA" id="ARBA00022723"/>
    </source>
</evidence>
<keyword evidence="5" id="KW-0805">Transcription regulation</keyword>
<accession>A0ABQ9JAG0</accession>
<comment type="caution">
    <text evidence="11">The sequence shown here is derived from an EMBL/GenBank/DDBJ whole genome shotgun (WGS) entry which is preliminary data.</text>
</comment>
<evidence type="ECO:0000256" key="1">
    <source>
        <dbReference type="ARBA" id="ARBA00008092"/>
    </source>
</evidence>
<feature type="domain" description="NR LBD" evidence="10">
    <location>
        <begin position="84"/>
        <end position="338"/>
    </location>
</feature>
<reference evidence="11" key="1">
    <citation type="journal article" date="2023" name="Insect Mol. Biol.">
        <title>Genome sequencing provides insights into the evolution of gene families encoding plant cell wall-degrading enzymes in longhorned beetles.</title>
        <authorList>
            <person name="Shin N.R."/>
            <person name="Okamura Y."/>
            <person name="Kirsch R."/>
            <person name="Pauchet Y."/>
        </authorList>
    </citation>
    <scope>NUCLEOTIDE SEQUENCE</scope>
    <source>
        <strain evidence="11">MMC_N1</strain>
    </source>
</reference>
<dbReference type="CDD" id="cd06940">
    <property type="entry name" value="NR_LBD_REV_ERB"/>
    <property type="match status" value="1"/>
</dbReference>
<feature type="region of interest" description="Disordered" evidence="9">
    <location>
        <begin position="441"/>
        <end position="486"/>
    </location>
</feature>
<dbReference type="InterPro" id="IPR050234">
    <property type="entry name" value="Nuclear_hormone_rcpt_NR1"/>
</dbReference>
<keyword evidence="2" id="KW-0479">Metal-binding</keyword>
<keyword evidence="6" id="KW-0238">DNA-binding</keyword>
<dbReference type="PANTHER" id="PTHR24082">
    <property type="entry name" value="NUCLEAR HORMONE RECEPTOR"/>
    <property type="match status" value="1"/>
</dbReference>
<evidence type="ECO:0000256" key="4">
    <source>
        <dbReference type="ARBA" id="ARBA00022833"/>
    </source>
</evidence>
<gene>
    <name evidence="11" type="ORF">NQ317_001571</name>
</gene>
<feature type="region of interest" description="Disordered" evidence="9">
    <location>
        <begin position="702"/>
        <end position="726"/>
    </location>
</feature>
<dbReference type="InterPro" id="IPR001723">
    <property type="entry name" value="Nuclear_hrmn_rcpt"/>
</dbReference>
<dbReference type="Gene3D" id="1.10.565.10">
    <property type="entry name" value="Retinoid X Receptor"/>
    <property type="match status" value="1"/>
</dbReference>
<evidence type="ECO:0000256" key="9">
    <source>
        <dbReference type="SAM" id="MobiDB-lite"/>
    </source>
</evidence>
<feature type="compositionally biased region" description="Polar residues" evidence="9">
    <location>
        <begin position="633"/>
        <end position="643"/>
    </location>
</feature>
<name>A0ABQ9JAG0_9CUCU</name>